<protein>
    <submittedName>
        <fullName evidence="8">Inner membrane protein YidH</fullName>
    </submittedName>
</protein>
<evidence type="ECO:0000256" key="3">
    <source>
        <dbReference type="ARBA" id="ARBA00022692"/>
    </source>
</evidence>
<name>A0A1A9GHS8_9ACTN</name>
<feature type="transmembrane region" description="Helical" evidence="6">
    <location>
        <begin position="99"/>
        <end position="123"/>
    </location>
</feature>
<dbReference type="Proteomes" id="UP000077868">
    <property type="component" value="Chromosome"/>
</dbReference>
<dbReference type="RefSeq" id="WP_068106496.1">
    <property type="nucleotide sequence ID" value="NZ_CP015079.1"/>
</dbReference>
<dbReference type="PANTHER" id="PTHR34187:SF2">
    <property type="entry name" value="DUF202 DOMAIN-CONTAINING PROTEIN"/>
    <property type="match status" value="1"/>
</dbReference>
<keyword evidence="5 6" id="KW-0472">Membrane</keyword>
<evidence type="ECO:0000259" key="7">
    <source>
        <dbReference type="Pfam" id="PF02656"/>
    </source>
</evidence>
<feature type="domain" description="DUF202" evidence="7">
    <location>
        <begin position="27"/>
        <end position="93"/>
    </location>
</feature>
<dbReference type="PATRIC" id="fig|1300347.3.peg.707"/>
<evidence type="ECO:0000256" key="4">
    <source>
        <dbReference type="ARBA" id="ARBA00022989"/>
    </source>
</evidence>
<dbReference type="OrthoDB" id="582337at2"/>
<keyword evidence="9" id="KW-1185">Reference proteome</keyword>
<evidence type="ECO:0000256" key="1">
    <source>
        <dbReference type="ARBA" id="ARBA00004651"/>
    </source>
</evidence>
<dbReference type="InterPro" id="IPR003807">
    <property type="entry name" value="DUF202"/>
</dbReference>
<accession>A0A1A9GHS8</accession>
<evidence type="ECO:0000256" key="6">
    <source>
        <dbReference type="SAM" id="Phobius"/>
    </source>
</evidence>
<evidence type="ECO:0000313" key="9">
    <source>
        <dbReference type="Proteomes" id="UP000077868"/>
    </source>
</evidence>
<dbReference type="InterPro" id="IPR052053">
    <property type="entry name" value="IM_YidH-like"/>
</dbReference>
<organism evidence="8 9">
    <name type="scientific">Nocardioides dokdonensis FR1436</name>
    <dbReference type="NCBI Taxonomy" id="1300347"/>
    <lineage>
        <taxon>Bacteria</taxon>
        <taxon>Bacillati</taxon>
        <taxon>Actinomycetota</taxon>
        <taxon>Actinomycetes</taxon>
        <taxon>Propionibacteriales</taxon>
        <taxon>Nocardioidaceae</taxon>
        <taxon>Nocardioides</taxon>
    </lineage>
</organism>
<keyword evidence="4 6" id="KW-1133">Transmembrane helix</keyword>
<dbReference type="EMBL" id="CP015079">
    <property type="protein sequence ID" value="ANH37153.1"/>
    <property type="molecule type" value="Genomic_DNA"/>
</dbReference>
<evidence type="ECO:0000256" key="2">
    <source>
        <dbReference type="ARBA" id="ARBA00022475"/>
    </source>
</evidence>
<dbReference type="PANTHER" id="PTHR34187">
    <property type="entry name" value="FGR18P"/>
    <property type="match status" value="1"/>
</dbReference>
<keyword evidence="2" id="KW-1003">Cell membrane</keyword>
<dbReference type="Pfam" id="PF02656">
    <property type="entry name" value="DUF202"/>
    <property type="match status" value="1"/>
</dbReference>
<evidence type="ECO:0000313" key="8">
    <source>
        <dbReference type="EMBL" id="ANH37153.1"/>
    </source>
</evidence>
<feature type="transmembrane region" description="Helical" evidence="6">
    <location>
        <begin position="36"/>
        <end position="56"/>
    </location>
</feature>
<feature type="transmembrane region" description="Helical" evidence="6">
    <location>
        <begin position="68"/>
        <end position="87"/>
    </location>
</feature>
<reference evidence="8 9" key="1">
    <citation type="submission" date="2016-03" db="EMBL/GenBank/DDBJ databases">
        <title>Complete genome sequence of a soil Actinobacterium, Nocardioides dokdonensis FR1436.</title>
        <authorList>
            <person name="Kwon S.-K."/>
            <person name="Kim K."/>
            <person name="Kim J.F."/>
        </authorList>
    </citation>
    <scope>NUCLEOTIDE SEQUENCE [LARGE SCALE GENOMIC DNA]</scope>
    <source>
        <strain evidence="8 9">FR1436</strain>
    </source>
</reference>
<dbReference type="AlphaFoldDB" id="A0A1A9GHS8"/>
<dbReference type="GO" id="GO:0005886">
    <property type="term" value="C:plasma membrane"/>
    <property type="evidence" value="ECO:0007669"/>
    <property type="project" value="UniProtKB-SubCell"/>
</dbReference>
<dbReference type="STRING" id="1300347.I601_0703"/>
<evidence type="ECO:0000256" key="5">
    <source>
        <dbReference type="ARBA" id="ARBA00023136"/>
    </source>
</evidence>
<dbReference type="KEGG" id="ndk:I601_0703"/>
<keyword evidence="3 6" id="KW-0812">Transmembrane</keyword>
<proteinExistence type="predicted"/>
<sequence length="124" mass="13160">MTRRRAAGGRGRWPGWVYDGGHEPDHRFSFANERTFLAWIRTALALVAAGVAVDVIELDAAPALQRGLSVLLVGAGLAFAVLAWVRWARSERAMRRGVALPSAGGLMVFGVAVVAVAAVLALLL</sequence>
<comment type="subcellular location">
    <subcellularLocation>
        <location evidence="1">Cell membrane</location>
        <topology evidence="1">Multi-pass membrane protein</topology>
    </subcellularLocation>
</comment>
<gene>
    <name evidence="8" type="primary">yidH</name>
    <name evidence="8" type="ORF">I601_0703</name>
</gene>